<proteinExistence type="predicted"/>
<dbReference type="PANTHER" id="PTHR19848">
    <property type="entry name" value="WD40 REPEAT PROTEIN"/>
    <property type="match status" value="1"/>
</dbReference>
<reference evidence="7" key="1">
    <citation type="journal article" date="2020" name="Stud. Mycol.">
        <title>101 Dothideomycetes genomes: a test case for predicting lifestyles and emergence of pathogens.</title>
        <authorList>
            <person name="Haridas S."/>
            <person name="Albert R."/>
            <person name="Binder M."/>
            <person name="Bloem J."/>
            <person name="Labutti K."/>
            <person name="Salamov A."/>
            <person name="Andreopoulos B."/>
            <person name="Baker S."/>
            <person name="Barry K."/>
            <person name="Bills G."/>
            <person name="Bluhm B."/>
            <person name="Cannon C."/>
            <person name="Castanera R."/>
            <person name="Culley D."/>
            <person name="Daum C."/>
            <person name="Ezra D."/>
            <person name="Gonzalez J."/>
            <person name="Henrissat B."/>
            <person name="Kuo A."/>
            <person name="Liang C."/>
            <person name="Lipzen A."/>
            <person name="Lutzoni F."/>
            <person name="Magnuson J."/>
            <person name="Mondo S."/>
            <person name="Nolan M."/>
            <person name="Ohm R."/>
            <person name="Pangilinan J."/>
            <person name="Park H.-J."/>
            <person name="Ramirez L."/>
            <person name="Alfaro M."/>
            <person name="Sun H."/>
            <person name="Tritt A."/>
            <person name="Yoshinaga Y."/>
            <person name="Zwiers L.-H."/>
            <person name="Turgeon B."/>
            <person name="Goodwin S."/>
            <person name="Spatafora J."/>
            <person name="Crous P."/>
            <person name="Grigoriev I."/>
        </authorList>
    </citation>
    <scope>NUCLEOTIDE SEQUENCE</scope>
    <source>
        <strain evidence="7">ATCC 16933</strain>
    </source>
</reference>
<dbReference type="PROSITE" id="PS00678">
    <property type="entry name" value="WD_REPEATS_1"/>
    <property type="match status" value="1"/>
</dbReference>
<evidence type="ECO:0000256" key="1">
    <source>
        <dbReference type="ARBA" id="ARBA00004604"/>
    </source>
</evidence>
<dbReference type="PROSITE" id="PS50294">
    <property type="entry name" value="WD_REPEATS_REGION"/>
    <property type="match status" value="7"/>
</dbReference>
<dbReference type="InterPro" id="IPR020472">
    <property type="entry name" value="WD40_PAC1"/>
</dbReference>
<keyword evidence="2 5" id="KW-0853">WD repeat</keyword>
<dbReference type="PROSITE" id="PS50082">
    <property type="entry name" value="WD_REPEATS_2"/>
    <property type="match status" value="7"/>
</dbReference>
<gene>
    <name evidence="7" type="ORF">BDY21DRAFT_40114</name>
</gene>
<sequence>MATLVPPPSKRQKLTASNLAKHQQDVPTAPPADLGEVRIQFVDRSTGTPQGDSVLVPLSQATTRNLALLVNSIEGRDEAHERIPYRFFVAVGEGGGADGDNDTDEIGLADGDDLYGRLAAASKGGKLPGTEEVIRVRTAPQAVFKVQVVSRCSAAVSGHGQPILAAQFSPASAARLATGSGDNTARVWDCDTGTPLHTLKGHTSWVLAVSWSPDGTLLATGSNDATVRLWDPVKGQLEGAALQGHTKWITSLAWEPFHAQQPGRPRLASSSKDATVRVWDAVAKRIDFALTGHKGSVSCVKWGGIGLLYTASHDKTVKVWSARNGTLVHTLSSHAHWVNHLALSTDAVLRTAFYDHTGVVPDGLEERRVKARRRFEAAAASSEGVPVERLVSASDDTTMFLWGPFGASAGKNVTKPQARLMGHQKAINYVAFSPDGLHIASAGFDNHVKLWQGSSGKFVATLRGHVGPVYQACFSADSRLLVSASKDTTLKVWEVRTGQMKGDLPGHKDEVYAVDWSADGKGVGSGGRDKQVRIWKG</sequence>
<dbReference type="SMART" id="SM00320">
    <property type="entry name" value="WD40"/>
    <property type="match status" value="8"/>
</dbReference>
<dbReference type="EMBL" id="MU001682">
    <property type="protein sequence ID" value="KAF2456643.1"/>
    <property type="molecule type" value="Genomic_DNA"/>
</dbReference>
<evidence type="ECO:0000313" key="7">
    <source>
        <dbReference type="EMBL" id="KAF2456643.1"/>
    </source>
</evidence>
<feature type="repeat" description="WD" evidence="5">
    <location>
        <begin position="199"/>
        <end position="231"/>
    </location>
</feature>
<feature type="repeat" description="WD" evidence="5">
    <location>
        <begin position="420"/>
        <end position="461"/>
    </location>
</feature>
<feature type="repeat" description="WD" evidence="5">
    <location>
        <begin position="504"/>
        <end position="537"/>
    </location>
</feature>
<dbReference type="CDD" id="cd00200">
    <property type="entry name" value="WD40"/>
    <property type="match status" value="1"/>
</dbReference>
<dbReference type="GO" id="GO:0000027">
    <property type="term" value="P:ribosomal large subunit assembly"/>
    <property type="evidence" value="ECO:0007669"/>
    <property type="project" value="TreeGrafter"/>
</dbReference>
<feature type="repeat" description="WD" evidence="5">
    <location>
        <begin position="156"/>
        <end position="198"/>
    </location>
</feature>
<name>A0A6A6NZH8_9PEZI</name>
<dbReference type="InterPro" id="IPR015943">
    <property type="entry name" value="WD40/YVTN_repeat-like_dom_sf"/>
</dbReference>
<feature type="repeat" description="WD" evidence="5">
    <location>
        <begin position="242"/>
        <end position="280"/>
    </location>
</feature>
<dbReference type="InterPro" id="IPR036322">
    <property type="entry name" value="WD40_repeat_dom_sf"/>
</dbReference>
<dbReference type="InterPro" id="IPR019775">
    <property type="entry name" value="WD40_repeat_CS"/>
</dbReference>
<dbReference type="Pfam" id="PF00400">
    <property type="entry name" value="WD40"/>
    <property type="match status" value="7"/>
</dbReference>
<dbReference type="InterPro" id="IPR001680">
    <property type="entry name" value="WD40_rpt"/>
</dbReference>
<evidence type="ECO:0000256" key="6">
    <source>
        <dbReference type="SAM" id="MobiDB-lite"/>
    </source>
</evidence>
<protein>
    <submittedName>
        <fullName evidence="7">WD repeat-containing protein 5B</fullName>
    </submittedName>
</protein>
<dbReference type="GO" id="GO:0005730">
    <property type="term" value="C:nucleolus"/>
    <property type="evidence" value="ECO:0007669"/>
    <property type="project" value="UniProtKB-SubCell"/>
</dbReference>
<keyword evidence="3" id="KW-0677">Repeat</keyword>
<evidence type="ECO:0000256" key="5">
    <source>
        <dbReference type="PROSITE-ProRule" id="PRU00221"/>
    </source>
</evidence>
<accession>A0A6A6NZH8</accession>
<dbReference type="Gene3D" id="2.130.10.10">
    <property type="entry name" value="YVTN repeat-like/Quinoprotein amine dehydrogenase"/>
    <property type="match status" value="1"/>
</dbReference>
<organism evidence="7 8">
    <name type="scientific">Lineolata rhizophorae</name>
    <dbReference type="NCBI Taxonomy" id="578093"/>
    <lineage>
        <taxon>Eukaryota</taxon>
        <taxon>Fungi</taxon>
        <taxon>Dikarya</taxon>
        <taxon>Ascomycota</taxon>
        <taxon>Pezizomycotina</taxon>
        <taxon>Dothideomycetes</taxon>
        <taxon>Dothideomycetes incertae sedis</taxon>
        <taxon>Lineolatales</taxon>
        <taxon>Lineolataceae</taxon>
        <taxon>Lineolata</taxon>
    </lineage>
</organism>
<evidence type="ECO:0000256" key="2">
    <source>
        <dbReference type="ARBA" id="ARBA00022574"/>
    </source>
</evidence>
<feature type="repeat" description="WD" evidence="5">
    <location>
        <begin position="290"/>
        <end position="330"/>
    </location>
</feature>
<dbReference type="PRINTS" id="PR00320">
    <property type="entry name" value="GPROTEINBRPT"/>
</dbReference>
<feature type="region of interest" description="Disordered" evidence="6">
    <location>
        <begin position="1"/>
        <end position="32"/>
    </location>
</feature>
<evidence type="ECO:0000313" key="8">
    <source>
        <dbReference type="Proteomes" id="UP000799766"/>
    </source>
</evidence>
<evidence type="ECO:0000256" key="3">
    <source>
        <dbReference type="ARBA" id="ARBA00022737"/>
    </source>
</evidence>
<evidence type="ECO:0000256" key="4">
    <source>
        <dbReference type="ARBA" id="ARBA00023242"/>
    </source>
</evidence>
<comment type="subcellular location">
    <subcellularLocation>
        <location evidence="1">Nucleus</location>
        <location evidence="1">Nucleolus</location>
    </subcellularLocation>
</comment>
<keyword evidence="4" id="KW-0539">Nucleus</keyword>
<dbReference type="OrthoDB" id="10267436at2759"/>
<feature type="repeat" description="WD" evidence="5">
    <location>
        <begin position="462"/>
        <end position="503"/>
    </location>
</feature>
<keyword evidence="8" id="KW-1185">Reference proteome</keyword>
<dbReference type="Proteomes" id="UP000799766">
    <property type="component" value="Unassembled WGS sequence"/>
</dbReference>
<dbReference type="AlphaFoldDB" id="A0A6A6NZH8"/>
<dbReference type="SUPFAM" id="SSF50978">
    <property type="entry name" value="WD40 repeat-like"/>
    <property type="match status" value="1"/>
</dbReference>
<dbReference type="PANTHER" id="PTHR19848:SF0">
    <property type="entry name" value="NOTCHLESS PROTEIN HOMOLOG 1"/>
    <property type="match status" value="1"/>
</dbReference>